<keyword evidence="5" id="KW-0574">Periplasm</keyword>
<dbReference type="RefSeq" id="WP_179217754.1">
    <property type="nucleotide sequence ID" value="NZ_CP067130.1"/>
</dbReference>
<dbReference type="Gene3D" id="3.90.55.10">
    <property type="entry name" value="Dimethylsulfoxide Reductase, domain 3"/>
    <property type="match status" value="1"/>
</dbReference>
<dbReference type="Pfam" id="PF18364">
    <property type="entry name" value="Molybdopterin_N"/>
    <property type="match status" value="1"/>
</dbReference>
<dbReference type="Pfam" id="PF01568">
    <property type="entry name" value="Molydop_binding"/>
    <property type="match status" value="1"/>
</dbReference>
<evidence type="ECO:0000256" key="2">
    <source>
        <dbReference type="ARBA" id="ARBA00010312"/>
    </source>
</evidence>
<evidence type="ECO:0000259" key="8">
    <source>
        <dbReference type="Pfam" id="PF01568"/>
    </source>
</evidence>
<dbReference type="GO" id="GO:0009055">
    <property type="term" value="F:electron transfer activity"/>
    <property type="evidence" value="ECO:0007669"/>
    <property type="project" value="TreeGrafter"/>
</dbReference>
<dbReference type="SUPFAM" id="SSF50692">
    <property type="entry name" value="ADC-like"/>
    <property type="match status" value="1"/>
</dbReference>
<dbReference type="GO" id="GO:0016491">
    <property type="term" value="F:oxidoreductase activity"/>
    <property type="evidence" value="ECO:0007669"/>
    <property type="project" value="UniProtKB-KW"/>
</dbReference>
<dbReference type="AlphaFoldDB" id="A0A239PZG0"/>
<dbReference type="CDD" id="cd02793">
    <property type="entry name" value="MopB_CT_DMSOR-BSOR-TMAOR"/>
    <property type="match status" value="1"/>
</dbReference>
<dbReference type="SUPFAM" id="SSF53706">
    <property type="entry name" value="Formate dehydrogenase/DMSO reductase, domains 1-3"/>
    <property type="match status" value="1"/>
</dbReference>
<evidence type="ECO:0000256" key="6">
    <source>
        <dbReference type="ARBA" id="ARBA00023002"/>
    </source>
</evidence>
<evidence type="ECO:0000256" key="1">
    <source>
        <dbReference type="ARBA" id="ARBA00001942"/>
    </source>
</evidence>
<evidence type="ECO:0000313" key="10">
    <source>
        <dbReference type="EMBL" id="SNT75635.1"/>
    </source>
</evidence>
<dbReference type="GO" id="GO:0009061">
    <property type="term" value="P:anaerobic respiration"/>
    <property type="evidence" value="ECO:0007669"/>
    <property type="project" value="TreeGrafter"/>
</dbReference>
<dbReference type="PANTHER" id="PTHR43742:SF10">
    <property type="entry name" value="TRIMETHYLAMINE-N-OXIDE REDUCTASE 2"/>
    <property type="match status" value="1"/>
</dbReference>
<dbReference type="PROSITE" id="PS00932">
    <property type="entry name" value="MOLYBDOPTERIN_PROK_3"/>
    <property type="match status" value="1"/>
</dbReference>
<dbReference type="Gene3D" id="2.40.40.20">
    <property type="match status" value="1"/>
</dbReference>
<dbReference type="Pfam" id="PF00384">
    <property type="entry name" value="Molybdopterin"/>
    <property type="match status" value="1"/>
</dbReference>
<dbReference type="InterPro" id="IPR006656">
    <property type="entry name" value="Mopterin_OxRdtase"/>
</dbReference>
<keyword evidence="4" id="KW-0479">Metal-binding</keyword>
<proteinExistence type="inferred from homology"/>
<keyword evidence="6" id="KW-0560">Oxidoreductase</keyword>
<evidence type="ECO:0000313" key="11">
    <source>
        <dbReference type="Proteomes" id="UP000198307"/>
    </source>
</evidence>
<dbReference type="InterPro" id="IPR041954">
    <property type="entry name" value="CT_DMSOR/BSOR/TMAOR"/>
</dbReference>
<evidence type="ECO:0000259" key="9">
    <source>
        <dbReference type="Pfam" id="PF18364"/>
    </source>
</evidence>
<dbReference type="InterPro" id="IPR006655">
    <property type="entry name" value="Mopterin_OxRdtase_prok_CS"/>
</dbReference>
<evidence type="ECO:0000256" key="4">
    <source>
        <dbReference type="ARBA" id="ARBA00022723"/>
    </source>
</evidence>
<keyword evidence="3" id="KW-0500">Molybdenum</keyword>
<comment type="similarity">
    <text evidence="2">Belongs to the prokaryotic molybdopterin-containing oxidoreductase family.</text>
</comment>
<comment type="cofactor">
    <cofactor evidence="1">
        <name>Mo-bis(molybdopterin guanine dinucleotide)</name>
        <dbReference type="ChEBI" id="CHEBI:60539"/>
    </cofactor>
</comment>
<evidence type="ECO:0000259" key="7">
    <source>
        <dbReference type="Pfam" id="PF00384"/>
    </source>
</evidence>
<feature type="domain" description="Molybdopterin dinucleotide-binding" evidence="8">
    <location>
        <begin position="631"/>
        <end position="750"/>
    </location>
</feature>
<dbReference type="PANTHER" id="PTHR43742">
    <property type="entry name" value="TRIMETHYLAMINE-N-OXIDE REDUCTASE"/>
    <property type="match status" value="1"/>
</dbReference>
<keyword evidence="11" id="KW-1185">Reference proteome</keyword>
<evidence type="ECO:0000256" key="3">
    <source>
        <dbReference type="ARBA" id="ARBA00022505"/>
    </source>
</evidence>
<dbReference type="InterPro" id="IPR009010">
    <property type="entry name" value="Asp_de-COase-like_dom_sf"/>
</dbReference>
<name>A0A239PZG0_9RHOB</name>
<feature type="domain" description="Molybdopterin oxidoreductase N-terminal" evidence="9">
    <location>
        <begin position="14"/>
        <end position="52"/>
    </location>
</feature>
<gene>
    <name evidence="10" type="ORF">SAMN05444959_11256</name>
</gene>
<dbReference type="InterPro" id="IPR006657">
    <property type="entry name" value="MoPterin_dinucl-bd_dom"/>
</dbReference>
<organism evidence="10 11">
    <name type="scientific">Paracoccus seriniphilus</name>
    <dbReference type="NCBI Taxonomy" id="184748"/>
    <lineage>
        <taxon>Bacteria</taxon>
        <taxon>Pseudomonadati</taxon>
        <taxon>Pseudomonadota</taxon>
        <taxon>Alphaproteobacteria</taxon>
        <taxon>Rhodobacterales</taxon>
        <taxon>Paracoccaceae</taxon>
        <taxon>Paracoccus</taxon>
    </lineage>
</organism>
<reference evidence="10 11" key="1">
    <citation type="submission" date="2017-07" db="EMBL/GenBank/DDBJ databases">
        <authorList>
            <person name="Sun Z.S."/>
            <person name="Albrecht U."/>
            <person name="Echele G."/>
            <person name="Lee C.C."/>
        </authorList>
    </citation>
    <scope>NUCLEOTIDE SEQUENCE [LARGE SCALE GENOMIC DNA]</scope>
    <source>
        <strain evidence="10 11">DSM 14827</strain>
    </source>
</reference>
<dbReference type="Gene3D" id="3.40.228.10">
    <property type="entry name" value="Dimethylsulfoxide Reductase, domain 2"/>
    <property type="match status" value="1"/>
</dbReference>
<dbReference type="Proteomes" id="UP000198307">
    <property type="component" value="Unassembled WGS sequence"/>
</dbReference>
<feature type="domain" description="Molybdopterin oxidoreductase" evidence="7">
    <location>
        <begin position="58"/>
        <end position="514"/>
    </location>
</feature>
<dbReference type="PROSITE" id="PS00490">
    <property type="entry name" value="MOLYBDOPTERIN_PROK_2"/>
    <property type="match status" value="1"/>
</dbReference>
<dbReference type="InterPro" id="IPR041460">
    <property type="entry name" value="Molybdopterin_N"/>
</dbReference>
<dbReference type="EMBL" id="FZQB01000012">
    <property type="protein sequence ID" value="SNT75635.1"/>
    <property type="molecule type" value="Genomic_DNA"/>
</dbReference>
<accession>A0A239PZG0</accession>
<dbReference type="GO" id="GO:0030288">
    <property type="term" value="C:outer membrane-bounded periplasmic space"/>
    <property type="evidence" value="ECO:0007669"/>
    <property type="project" value="TreeGrafter"/>
</dbReference>
<dbReference type="InterPro" id="IPR050612">
    <property type="entry name" value="Prok_Mopterin_Oxidored"/>
</dbReference>
<dbReference type="Gene3D" id="3.40.50.740">
    <property type="match status" value="1"/>
</dbReference>
<dbReference type="GO" id="GO:0043546">
    <property type="term" value="F:molybdopterin cofactor binding"/>
    <property type="evidence" value="ECO:0007669"/>
    <property type="project" value="InterPro"/>
</dbReference>
<protein>
    <submittedName>
        <fullName evidence="10">Biotin/methionine sulfoxide reductase</fullName>
    </submittedName>
</protein>
<evidence type="ECO:0000256" key="5">
    <source>
        <dbReference type="ARBA" id="ARBA00022764"/>
    </source>
</evidence>
<dbReference type="GO" id="GO:0030151">
    <property type="term" value="F:molybdenum ion binding"/>
    <property type="evidence" value="ECO:0007669"/>
    <property type="project" value="TreeGrafter"/>
</dbReference>
<sequence>MVSDNSARSATLMTASHWGPGRAVVENGRIVNVSGHEDDPDPSPINGNIASSLNGRARVLRPAVRESWLRDGPGRAAGRRGAEPFVEVSWDRALDLIAGEVTRVRGQHGNGAIFAGSYGWSSAGRFHHAQSQLKRFLNTVGGFVASEGNYSYNAALVLMPHIVGNFRQHVKEATRWRSVARNGELVVMFGGVPLRSAQVGAGGVYRHRLRADLEACRQAGVDFVSISPYRNDAAQSLQAEWLAPRPGSDTAIMLGLAHTLLVEGLHDQAFLDRYTVGFDKLRSYLLGQEDGQPKDAEWAARQSGLDAERLRALARRMAASRTLICTAVSLQRGEHGEQPLWATVTLASMLGQIGLPGGGYGIGYGSEAHIGTMDRPVGWPSLPQGDNPVKDFIPVAMISDMLLNPGQGYDYNGEKRVFPDVRLVWWAGGNPFHHHQDLNRLREAFQQPETIIVNELNWTATARHADIVLPVAAPQERCDFGAGTQDNALIPMPKLVDPPAEARCEYDIYCDLAARLDVLDAFSEGRSSEDWLRHMWQRMTQTALAEDIRLPEWDEFITGQKAVEFPDRAPEHVFLGDFRADPRANALPTPSGRIELYSQVIAGFDYADCPGHAAWLPPREWLGNRNDPDLLHMVSGQPATRLHSQLDNGDYSRSRKVGGREPVLINPADAQARGIADGDIVLLHNDRGRCLAGAVLTEDIRPGVVFLWTGAWYDPDLSDPQHLDRHGNPNVLTHDWRTSRLSQGPAAHSALVRLARFEGVAPDIRVFDQPDIRSADSVD</sequence>